<reference evidence="6 7" key="1">
    <citation type="submission" date="2015-04" db="EMBL/GenBank/DDBJ databases">
        <title>Whole genome shotgun sequence of Flavihumibacter petaseus NBRC 106054.</title>
        <authorList>
            <person name="Miyazawa S."/>
            <person name="Hosoyama A."/>
            <person name="Hashimoto M."/>
            <person name="Noguchi M."/>
            <person name="Tsuchikane K."/>
            <person name="Ohji S."/>
            <person name="Yamazoe A."/>
            <person name="Ichikawa N."/>
            <person name="Kimura A."/>
            <person name="Fujita N."/>
        </authorList>
    </citation>
    <scope>NUCLEOTIDE SEQUENCE [LARGE SCALE GENOMIC DNA]</scope>
    <source>
        <strain evidence="6 7">NBRC 106054</strain>
    </source>
</reference>
<evidence type="ECO:0000259" key="4">
    <source>
        <dbReference type="Pfam" id="PF00370"/>
    </source>
</evidence>
<dbReference type="InterPro" id="IPR018485">
    <property type="entry name" value="FGGY_C"/>
</dbReference>
<dbReference type="Proteomes" id="UP000033121">
    <property type="component" value="Unassembled WGS sequence"/>
</dbReference>
<gene>
    <name evidence="6" type="primary">gntK</name>
    <name evidence="6" type="ORF">FPE01S_02_05320</name>
</gene>
<name>A0A0E9N0A6_9BACT</name>
<dbReference type="GO" id="GO:0005975">
    <property type="term" value="P:carbohydrate metabolic process"/>
    <property type="evidence" value="ECO:0007669"/>
    <property type="project" value="InterPro"/>
</dbReference>
<dbReference type="RefSeq" id="WP_083990248.1">
    <property type="nucleotide sequence ID" value="NZ_BBWV01000002.1"/>
</dbReference>
<dbReference type="PANTHER" id="PTHR43095">
    <property type="entry name" value="SUGAR KINASE"/>
    <property type="match status" value="1"/>
</dbReference>
<evidence type="ECO:0000259" key="5">
    <source>
        <dbReference type="Pfam" id="PF02782"/>
    </source>
</evidence>
<dbReference type="AlphaFoldDB" id="A0A0E9N0A6"/>
<dbReference type="Gene3D" id="3.30.420.40">
    <property type="match status" value="2"/>
</dbReference>
<dbReference type="EMBL" id="BBWV01000002">
    <property type="protein sequence ID" value="GAO43427.1"/>
    <property type="molecule type" value="Genomic_DNA"/>
</dbReference>
<dbReference type="Pfam" id="PF02782">
    <property type="entry name" value="FGGY_C"/>
    <property type="match status" value="1"/>
</dbReference>
<evidence type="ECO:0000256" key="1">
    <source>
        <dbReference type="ARBA" id="ARBA00009156"/>
    </source>
</evidence>
<keyword evidence="3 6" id="KW-0418">Kinase</keyword>
<dbReference type="InterPro" id="IPR043129">
    <property type="entry name" value="ATPase_NBD"/>
</dbReference>
<proteinExistence type="inferred from homology"/>
<dbReference type="PANTHER" id="PTHR43095:SF2">
    <property type="entry name" value="GLUCONOKINASE"/>
    <property type="match status" value="1"/>
</dbReference>
<keyword evidence="7" id="KW-1185">Reference proteome</keyword>
<dbReference type="PROSITE" id="PS00933">
    <property type="entry name" value="FGGY_KINASES_1"/>
    <property type="match status" value="1"/>
</dbReference>
<feature type="domain" description="Carbohydrate kinase FGGY N-terminal" evidence="4">
    <location>
        <begin position="5"/>
        <end position="244"/>
    </location>
</feature>
<dbReference type="GO" id="GO:0016301">
    <property type="term" value="F:kinase activity"/>
    <property type="evidence" value="ECO:0007669"/>
    <property type="project" value="UniProtKB-KW"/>
</dbReference>
<feature type="domain" description="Carbohydrate kinase FGGY C-terminal" evidence="5">
    <location>
        <begin position="254"/>
        <end position="444"/>
    </location>
</feature>
<dbReference type="SUPFAM" id="SSF53067">
    <property type="entry name" value="Actin-like ATPase domain"/>
    <property type="match status" value="2"/>
</dbReference>
<dbReference type="PIRSF" id="PIRSF000538">
    <property type="entry name" value="GlpK"/>
    <property type="match status" value="1"/>
</dbReference>
<accession>A0A0E9N0A6</accession>
<dbReference type="InterPro" id="IPR050406">
    <property type="entry name" value="FGGY_Carb_Kinase"/>
</dbReference>
<evidence type="ECO:0000256" key="2">
    <source>
        <dbReference type="ARBA" id="ARBA00022679"/>
    </source>
</evidence>
<comment type="similarity">
    <text evidence="1">Belongs to the FGGY kinase family.</text>
</comment>
<evidence type="ECO:0000313" key="7">
    <source>
        <dbReference type="Proteomes" id="UP000033121"/>
    </source>
</evidence>
<comment type="caution">
    <text evidence="6">The sequence shown here is derived from an EMBL/GenBank/DDBJ whole genome shotgun (WGS) entry which is preliminary data.</text>
</comment>
<dbReference type="GO" id="GO:0016773">
    <property type="term" value="F:phosphotransferase activity, alcohol group as acceptor"/>
    <property type="evidence" value="ECO:0007669"/>
    <property type="project" value="InterPro"/>
</dbReference>
<keyword evidence="2" id="KW-0808">Transferase</keyword>
<dbReference type="CDD" id="cd07770">
    <property type="entry name" value="ASKHA_NBD_FGGY_GntK"/>
    <property type="match status" value="1"/>
</dbReference>
<dbReference type="OrthoDB" id="9805576at2"/>
<dbReference type="Pfam" id="PF00370">
    <property type="entry name" value="FGGY_N"/>
    <property type="match status" value="1"/>
</dbReference>
<evidence type="ECO:0000256" key="3">
    <source>
        <dbReference type="ARBA" id="ARBA00022777"/>
    </source>
</evidence>
<dbReference type="InterPro" id="IPR018484">
    <property type="entry name" value="FGGY_N"/>
</dbReference>
<dbReference type="STRING" id="1220578.FPE01S_02_05320"/>
<sequence>MPMRYFAGLDIGTTHTKLIVTDEQLHVVFQAKKGYELGHGARLDAPEILSHSIYLVEAALLQLPAAAESLVIGCSAAMHSLLLCDDQGAALSTLQTWADNSSQPILPRLREDREVAVFFAVTGTPLHPMSPFCKLAWLRQQHPALLDHAAKCVGIKEYLWYHLTGYWEIDTSLASATGLFSLADQYWHLPAVLKAGIRPDQLSLPVPATHIRQPLANLLPALHKVDYPVSLVIGGSDGCLAQLGSGILSPGAAALTIGTSGAIRITRKQLWTDEEQKLFTYILDGDYCVIGGATNNGGIALQWWQEAVAIKPGDPGAVLTDFNQALLRTPAGAGGLTCVPWFWGERAPVWDAEATGIFAGVTSSHEQVHFQRAMVEGICFGFRKLLQHLERAGGSIHTIAASGGFTASEAWLTTMADILRRPVEITAEGVDKSALGAIAMAMKASGQLDSLEAFAALTDAGTRRFLPNQETQLLYDKQFQYYSRLCQC</sequence>
<organism evidence="6 7">
    <name type="scientific">Flavihumibacter petaseus NBRC 106054</name>
    <dbReference type="NCBI Taxonomy" id="1220578"/>
    <lineage>
        <taxon>Bacteria</taxon>
        <taxon>Pseudomonadati</taxon>
        <taxon>Bacteroidota</taxon>
        <taxon>Chitinophagia</taxon>
        <taxon>Chitinophagales</taxon>
        <taxon>Chitinophagaceae</taxon>
        <taxon>Flavihumibacter</taxon>
    </lineage>
</organism>
<evidence type="ECO:0000313" key="6">
    <source>
        <dbReference type="EMBL" id="GAO43427.1"/>
    </source>
</evidence>
<protein>
    <submittedName>
        <fullName evidence="6">Gluconokinase</fullName>
    </submittedName>
</protein>
<dbReference type="InterPro" id="IPR000577">
    <property type="entry name" value="Carb_kinase_FGGY"/>
</dbReference>
<dbReference type="InterPro" id="IPR018483">
    <property type="entry name" value="Carb_kinase_FGGY_CS"/>
</dbReference>